<comment type="subcellular location">
    <subcellularLocation>
        <location evidence="1">Cell membrane</location>
        <topology evidence="1">Multi-pass membrane protein</topology>
    </subcellularLocation>
</comment>
<feature type="transmembrane region" description="Helical" evidence="6">
    <location>
        <begin position="6"/>
        <end position="29"/>
    </location>
</feature>
<dbReference type="PANTHER" id="PTHR35007:SF2">
    <property type="entry name" value="PILUS ASSEMBLE PROTEIN"/>
    <property type="match status" value="1"/>
</dbReference>
<organism evidence="8 9">
    <name type="scientific">Nocardioides iriomotensis</name>
    <dbReference type="NCBI Taxonomy" id="715784"/>
    <lineage>
        <taxon>Bacteria</taxon>
        <taxon>Bacillati</taxon>
        <taxon>Actinomycetota</taxon>
        <taxon>Actinomycetes</taxon>
        <taxon>Propionibacteriales</taxon>
        <taxon>Nocardioidaceae</taxon>
        <taxon>Nocardioides</taxon>
    </lineage>
</organism>
<dbReference type="AlphaFoldDB" id="A0A4Q5IWR1"/>
<evidence type="ECO:0000256" key="1">
    <source>
        <dbReference type="ARBA" id="ARBA00004651"/>
    </source>
</evidence>
<dbReference type="Proteomes" id="UP000291189">
    <property type="component" value="Unassembled WGS sequence"/>
</dbReference>
<evidence type="ECO:0000313" key="8">
    <source>
        <dbReference type="EMBL" id="RYU09618.1"/>
    </source>
</evidence>
<dbReference type="Pfam" id="PF00482">
    <property type="entry name" value="T2SSF"/>
    <property type="match status" value="1"/>
</dbReference>
<dbReference type="EMBL" id="SDPU01000035">
    <property type="protein sequence ID" value="RYU09618.1"/>
    <property type="molecule type" value="Genomic_DNA"/>
</dbReference>
<keyword evidence="3 6" id="KW-0812">Transmembrane</keyword>
<feature type="transmembrane region" description="Helical" evidence="6">
    <location>
        <begin position="136"/>
        <end position="156"/>
    </location>
</feature>
<sequence>MELATILMVGGIAGIFLSIMISLTAVGVFDNEARGVSKSLSVMEAYSAAPPELRKELDPSFNDRVLTPLLDRALTIGKKLTPADHYERIRLKLEVAGNPPGWTVDRVISLKFIGFAAALVLSLLFAMVFGLGIAPMLAICVIAALIGYTAPNLYLYQKGYDRTKAIQKAMPDALDLLTISVESGLGFDAALSHVARNTEGPLAGEFARVLQEMQIGLGRGAALRALGDRTHVPELKGFVSAMVQADALGIPIAQVLRVQAREIRTKRRQRAEEQAQKVAVKILVPLIFCILPCLFIAVLGPAAIGIFEAFSGRL</sequence>
<dbReference type="RefSeq" id="WP_129989383.1">
    <property type="nucleotide sequence ID" value="NZ_SDPU01000035.1"/>
</dbReference>
<evidence type="ECO:0000256" key="6">
    <source>
        <dbReference type="SAM" id="Phobius"/>
    </source>
</evidence>
<name>A0A4Q5IWR1_9ACTN</name>
<feature type="transmembrane region" description="Helical" evidence="6">
    <location>
        <begin position="112"/>
        <end position="130"/>
    </location>
</feature>
<gene>
    <name evidence="8" type="ORF">ETU37_21545</name>
</gene>
<keyword evidence="5 6" id="KW-0472">Membrane</keyword>
<keyword evidence="2" id="KW-1003">Cell membrane</keyword>
<keyword evidence="4 6" id="KW-1133">Transmembrane helix</keyword>
<proteinExistence type="predicted"/>
<feature type="transmembrane region" description="Helical" evidence="6">
    <location>
        <begin position="278"/>
        <end position="307"/>
    </location>
</feature>
<protein>
    <submittedName>
        <fullName evidence="8">Type II secretion system F family protein</fullName>
    </submittedName>
</protein>
<evidence type="ECO:0000256" key="2">
    <source>
        <dbReference type="ARBA" id="ARBA00022475"/>
    </source>
</evidence>
<dbReference type="GO" id="GO:0005886">
    <property type="term" value="C:plasma membrane"/>
    <property type="evidence" value="ECO:0007669"/>
    <property type="project" value="UniProtKB-SubCell"/>
</dbReference>
<evidence type="ECO:0000256" key="4">
    <source>
        <dbReference type="ARBA" id="ARBA00022989"/>
    </source>
</evidence>
<dbReference type="InterPro" id="IPR018076">
    <property type="entry name" value="T2SS_GspF_dom"/>
</dbReference>
<evidence type="ECO:0000313" key="9">
    <source>
        <dbReference type="Proteomes" id="UP000291189"/>
    </source>
</evidence>
<keyword evidence="9" id="KW-1185">Reference proteome</keyword>
<evidence type="ECO:0000256" key="3">
    <source>
        <dbReference type="ARBA" id="ARBA00022692"/>
    </source>
</evidence>
<accession>A0A4Q5IWR1</accession>
<evidence type="ECO:0000259" key="7">
    <source>
        <dbReference type="Pfam" id="PF00482"/>
    </source>
</evidence>
<dbReference type="OrthoDB" id="9810662at2"/>
<feature type="domain" description="Type II secretion system protein GspF" evidence="7">
    <location>
        <begin position="174"/>
        <end position="299"/>
    </location>
</feature>
<evidence type="ECO:0000256" key="5">
    <source>
        <dbReference type="ARBA" id="ARBA00023136"/>
    </source>
</evidence>
<dbReference type="PANTHER" id="PTHR35007">
    <property type="entry name" value="INTEGRAL MEMBRANE PROTEIN-RELATED"/>
    <property type="match status" value="1"/>
</dbReference>
<comment type="caution">
    <text evidence="8">The sequence shown here is derived from an EMBL/GenBank/DDBJ whole genome shotgun (WGS) entry which is preliminary data.</text>
</comment>
<reference evidence="8 9" key="1">
    <citation type="submission" date="2019-01" db="EMBL/GenBank/DDBJ databases">
        <title>Nocardioides guangzhouensis sp. nov., an actinobacterium isolated from soil.</title>
        <authorList>
            <person name="Fu Y."/>
            <person name="Cai Y."/>
            <person name="Lin Z."/>
            <person name="Chen P."/>
        </authorList>
    </citation>
    <scope>NUCLEOTIDE SEQUENCE [LARGE SCALE GENOMIC DNA]</scope>
    <source>
        <strain evidence="8 9">NBRC 105384</strain>
    </source>
</reference>